<reference evidence="2 3" key="1">
    <citation type="submission" date="2024-01" db="EMBL/GenBank/DDBJ databases">
        <title>The genomes of 5 underutilized Papilionoideae crops provide insights into root nodulation and disease resistanc.</title>
        <authorList>
            <person name="Jiang F."/>
        </authorList>
    </citation>
    <scope>NUCLEOTIDE SEQUENCE [LARGE SCALE GENOMIC DNA]</scope>
    <source>
        <strain evidence="2">LVBAO_FW01</strain>
        <tissue evidence="2">Leaves</tissue>
    </source>
</reference>
<proteinExistence type="predicted"/>
<keyword evidence="1" id="KW-0472">Membrane</keyword>
<evidence type="ECO:0000256" key="1">
    <source>
        <dbReference type="SAM" id="Phobius"/>
    </source>
</evidence>
<dbReference type="EMBL" id="JAYMYQ010000008">
    <property type="protein sequence ID" value="KAK7315610.1"/>
    <property type="molecule type" value="Genomic_DNA"/>
</dbReference>
<gene>
    <name evidence="2" type="ORF">VNO77_34172</name>
</gene>
<protein>
    <submittedName>
        <fullName evidence="2">Uncharacterized protein</fullName>
    </submittedName>
</protein>
<keyword evidence="3" id="KW-1185">Reference proteome</keyword>
<dbReference type="Proteomes" id="UP001367508">
    <property type="component" value="Unassembled WGS sequence"/>
</dbReference>
<accession>A0AAN9KD65</accession>
<dbReference type="AlphaFoldDB" id="A0AAN9KD65"/>
<name>A0AAN9KD65_CANGL</name>
<sequence>MRTSSAEAPQALSNGYNGGYFRDPEVVCSLCKQLSDSTLEKGLKCKNLPQPFDQNINPSIRTHLRLQDYNPLSSIGSLEPSHSNLLPLKRTPSFLLFEVLSIALILASWLFLRLPSRMLG</sequence>
<organism evidence="2 3">
    <name type="scientific">Canavalia gladiata</name>
    <name type="common">Sword bean</name>
    <name type="synonym">Dolichos gladiatus</name>
    <dbReference type="NCBI Taxonomy" id="3824"/>
    <lineage>
        <taxon>Eukaryota</taxon>
        <taxon>Viridiplantae</taxon>
        <taxon>Streptophyta</taxon>
        <taxon>Embryophyta</taxon>
        <taxon>Tracheophyta</taxon>
        <taxon>Spermatophyta</taxon>
        <taxon>Magnoliopsida</taxon>
        <taxon>eudicotyledons</taxon>
        <taxon>Gunneridae</taxon>
        <taxon>Pentapetalae</taxon>
        <taxon>rosids</taxon>
        <taxon>fabids</taxon>
        <taxon>Fabales</taxon>
        <taxon>Fabaceae</taxon>
        <taxon>Papilionoideae</taxon>
        <taxon>50 kb inversion clade</taxon>
        <taxon>NPAAA clade</taxon>
        <taxon>indigoferoid/millettioid clade</taxon>
        <taxon>Phaseoleae</taxon>
        <taxon>Canavalia</taxon>
    </lineage>
</organism>
<evidence type="ECO:0000313" key="3">
    <source>
        <dbReference type="Proteomes" id="UP001367508"/>
    </source>
</evidence>
<evidence type="ECO:0000313" key="2">
    <source>
        <dbReference type="EMBL" id="KAK7315610.1"/>
    </source>
</evidence>
<feature type="transmembrane region" description="Helical" evidence="1">
    <location>
        <begin position="94"/>
        <end position="112"/>
    </location>
</feature>
<keyword evidence="1" id="KW-1133">Transmembrane helix</keyword>
<comment type="caution">
    <text evidence="2">The sequence shown here is derived from an EMBL/GenBank/DDBJ whole genome shotgun (WGS) entry which is preliminary data.</text>
</comment>
<keyword evidence="1" id="KW-0812">Transmembrane</keyword>